<evidence type="ECO:0000313" key="2">
    <source>
        <dbReference type="Proteomes" id="UP000017984"/>
    </source>
</evidence>
<dbReference type="AlphaFoldDB" id="V6KQQ5"/>
<dbReference type="RefSeq" id="WP_023546423.1">
    <property type="nucleotide sequence ID" value="NZ_CM002285.1"/>
</dbReference>
<reference evidence="1 2" key="1">
    <citation type="journal article" date="2014" name="Genome Announc.">
        <title>Draft Genome Sequence of Streptomyces roseochromogenes subsp. oscitans DS 12.976, Producer of the Aminocoumarin Antibiotic Clorobiocin.</title>
        <authorList>
            <person name="Ruckert C."/>
            <person name="Kalinowski J."/>
            <person name="Heide L."/>
            <person name="Apel A.K."/>
        </authorList>
    </citation>
    <scope>NUCLEOTIDE SEQUENCE [LARGE SCALE GENOMIC DNA]</scope>
    <source>
        <strain evidence="1 2">DS 12.976</strain>
    </source>
</reference>
<dbReference type="EMBL" id="AWQX01000097">
    <property type="protein sequence ID" value="EST33756.1"/>
    <property type="molecule type" value="Genomic_DNA"/>
</dbReference>
<dbReference type="PATRIC" id="fig|1352936.5.peg.2536"/>
<proteinExistence type="predicted"/>
<dbReference type="Proteomes" id="UP000017984">
    <property type="component" value="Chromosome"/>
</dbReference>
<dbReference type="HOGENOM" id="CLU_169049_0_0_11"/>
<evidence type="ECO:0000313" key="1">
    <source>
        <dbReference type="EMBL" id="EST33756.1"/>
    </source>
</evidence>
<gene>
    <name evidence="1" type="ORF">M878_11970</name>
</gene>
<comment type="caution">
    <text evidence="1">The sequence shown here is derived from an EMBL/GenBank/DDBJ whole genome shotgun (WGS) entry which is preliminary data.</text>
</comment>
<accession>V6KQQ5</accession>
<organism evidence="1 2">
    <name type="scientific">Streptomyces roseochromogenus subsp. oscitans DS 12.976</name>
    <dbReference type="NCBI Taxonomy" id="1352936"/>
    <lineage>
        <taxon>Bacteria</taxon>
        <taxon>Bacillati</taxon>
        <taxon>Actinomycetota</taxon>
        <taxon>Actinomycetes</taxon>
        <taxon>Kitasatosporales</taxon>
        <taxon>Streptomycetaceae</taxon>
        <taxon>Streptomyces</taxon>
    </lineage>
</organism>
<protein>
    <recommendedName>
        <fullName evidence="3">IrrE N-terminal-like domain-containing protein</fullName>
    </recommendedName>
</protein>
<keyword evidence="2" id="KW-1185">Reference proteome</keyword>
<dbReference type="OrthoDB" id="4144896at2"/>
<sequence>MATDTEDHIFSEARTTRFHREHIILHEIAHMLLDHHHIGPSHGTGPLQHLFTDLDPETVRRLLARTNYISRQEQEAEMLASLIKTVVLRTEDDQQTEVLRKLSEALGVDA</sequence>
<name>V6KQQ5_STRRC</name>
<dbReference type="STRING" id="1352936.M878_11970"/>
<evidence type="ECO:0008006" key="3">
    <source>
        <dbReference type="Google" id="ProtNLM"/>
    </source>
</evidence>